<reference evidence="2 3" key="1">
    <citation type="submission" date="2020-01" db="EMBL/GenBank/DDBJ databases">
        <authorList>
            <person name="Gupta K D."/>
        </authorList>
    </citation>
    <scope>NUCLEOTIDE SEQUENCE [LARGE SCALE GENOMIC DNA]</scope>
</reference>
<evidence type="ECO:0000256" key="1">
    <source>
        <dbReference type="SAM" id="MobiDB-lite"/>
    </source>
</evidence>
<dbReference type="Gene3D" id="1.20.1280.50">
    <property type="match status" value="1"/>
</dbReference>
<dbReference type="Proteomes" id="UP000467700">
    <property type="component" value="Unassembled WGS sequence"/>
</dbReference>
<organism evidence="2 3">
    <name type="scientific">Cyclocybe aegerita</name>
    <name type="common">Black poplar mushroom</name>
    <name type="synonym">Agrocybe aegerita</name>
    <dbReference type="NCBI Taxonomy" id="1973307"/>
    <lineage>
        <taxon>Eukaryota</taxon>
        <taxon>Fungi</taxon>
        <taxon>Dikarya</taxon>
        <taxon>Basidiomycota</taxon>
        <taxon>Agaricomycotina</taxon>
        <taxon>Agaricomycetes</taxon>
        <taxon>Agaricomycetidae</taxon>
        <taxon>Agaricales</taxon>
        <taxon>Agaricineae</taxon>
        <taxon>Bolbitiaceae</taxon>
        <taxon>Cyclocybe</taxon>
    </lineage>
</organism>
<evidence type="ECO:0008006" key="4">
    <source>
        <dbReference type="Google" id="ProtNLM"/>
    </source>
</evidence>
<accession>A0A8S0WLG6</accession>
<feature type="region of interest" description="Disordered" evidence="1">
    <location>
        <begin position="1"/>
        <end position="24"/>
    </location>
</feature>
<proteinExistence type="predicted"/>
<name>A0A8S0WLG6_CYCAE</name>
<dbReference type="EMBL" id="CACVBS010000048">
    <property type="protein sequence ID" value="CAA7265317.1"/>
    <property type="molecule type" value="Genomic_DNA"/>
</dbReference>
<evidence type="ECO:0000313" key="3">
    <source>
        <dbReference type="Proteomes" id="UP000467700"/>
    </source>
</evidence>
<sequence length="484" mass="55313">MDVLQDPEFEQPETLVKQDDPANEITEGPVSRILTRDIQDNTYHLVLSLPVELLVEVFIWVIETHNGYRFPLPAQLTLGRVCRLWRNVIWRTPRLWTLISIAASHTRCSAQAKLLKGWIGRAQGMPLRVHLKTHLLPQEPLELYDVFLASSSQWASFSLSGGPFKQFCDRLRMSKPKFDLLASLVLCPYRQFLSSSASIQWHFADAPQLRTLRSYENRAIGLARLPLHQIHDLEANFDTVEWLSLLGRLRSLRKCRLILNLSFAQPLPHEIVLPKLTELCICVEHTSTLAPSCIGSILSTITVPRLQSLHVLRWYQRFPFSDLVNMIERSGNPLTRVSIDVLELRETDLFDLLQNSPCLTELSARRGLSLSDRIINLLNPQLPKASSITQCLQDLKVFKYEGRIDFTPPSVISMLKARLQYSQLPTPSSTKLNLLQIRYTNTSWTDEHASDDVEGLLLEAASLKQFGTEVVIKSRKNFSNRNLY</sequence>
<protein>
    <recommendedName>
        <fullName evidence="4">F-box domain-containing protein</fullName>
    </recommendedName>
</protein>
<keyword evidence="3" id="KW-1185">Reference proteome</keyword>
<comment type="caution">
    <text evidence="2">The sequence shown here is derived from an EMBL/GenBank/DDBJ whole genome shotgun (WGS) entry which is preliminary data.</text>
</comment>
<dbReference type="OrthoDB" id="2847640at2759"/>
<dbReference type="AlphaFoldDB" id="A0A8S0WLG6"/>
<feature type="compositionally biased region" description="Acidic residues" evidence="1">
    <location>
        <begin position="1"/>
        <end position="11"/>
    </location>
</feature>
<gene>
    <name evidence="2" type="ORF">AAE3_LOCUS7559</name>
</gene>
<evidence type="ECO:0000313" key="2">
    <source>
        <dbReference type="EMBL" id="CAA7265317.1"/>
    </source>
</evidence>